<proteinExistence type="predicted"/>
<accession>A0A1H8TD13</accession>
<evidence type="ECO:0000313" key="1">
    <source>
        <dbReference type="EMBL" id="SEO88398.1"/>
    </source>
</evidence>
<dbReference type="STRING" id="406100.SAMN04488052_10442"/>
<gene>
    <name evidence="1" type="ORF">SAMN04488052_10442</name>
</gene>
<keyword evidence="2" id="KW-1185">Reference proteome</keyword>
<dbReference type="AlphaFoldDB" id="A0A1H8TD13"/>
<protein>
    <recommendedName>
        <fullName evidence="3">DUF4390 domain-containing protein</fullName>
    </recommendedName>
</protein>
<dbReference type="InterPro" id="IPR025500">
    <property type="entry name" value="DUF4390"/>
</dbReference>
<dbReference type="EMBL" id="FOEG01000004">
    <property type="protein sequence ID" value="SEO88398.1"/>
    <property type="molecule type" value="Genomic_DNA"/>
</dbReference>
<sequence length="195" mass="22433">MNRPPPPAISHVRRLSAAVLMAMLVWLPAAAHSAGFSLAGSDLRNDDTHTYLNARFDVALSREAEEALQSGVPLQLELQVRVTQPRRWWWDAELAEFSVRTELLYHALSRRYVVLNHETGERRTFFRRDAALNAWASVASRKVIAHEQLASGEHYELHLRARLDTDRLPHPLRTVALVSPEWRLVSEWYTWPLRG</sequence>
<dbReference type="OrthoDB" id="6198507at2"/>
<name>A0A1H8TD13_9GAMM</name>
<reference evidence="1 2" key="1">
    <citation type="submission" date="2016-10" db="EMBL/GenBank/DDBJ databases">
        <authorList>
            <person name="de Groot N.N."/>
        </authorList>
    </citation>
    <scope>NUCLEOTIDE SEQUENCE [LARGE SCALE GENOMIC DNA]</scope>
    <source>
        <strain evidence="1 2">CGMCC 1.6291</strain>
    </source>
</reference>
<dbReference type="Proteomes" id="UP000199657">
    <property type="component" value="Unassembled WGS sequence"/>
</dbReference>
<evidence type="ECO:0008006" key="3">
    <source>
        <dbReference type="Google" id="ProtNLM"/>
    </source>
</evidence>
<dbReference type="RefSeq" id="WP_091643105.1">
    <property type="nucleotide sequence ID" value="NZ_FOEG01000004.1"/>
</dbReference>
<dbReference type="Pfam" id="PF14334">
    <property type="entry name" value="DUF4390"/>
    <property type="match status" value="1"/>
</dbReference>
<organism evidence="1 2">
    <name type="scientific">Aquisalimonas asiatica</name>
    <dbReference type="NCBI Taxonomy" id="406100"/>
    <lineage>
        <taxon>Bacteria</taxon>
        <taxon>Pseudomonadati</taxon>
        <taxon>Pseudomonadota</taxon>
        <taxon>Gammaproteobacteria</taxon>
        <taxon>Chromatiales</taxon>
        <taxon>Ectothiorhodospiraceae</taxon>
        <taxon>Aquisalimonas</taxon>
    </lineage>
</organism>
<evidence type="ECO:0000313" key="2">
    <source>
        <dbReference type="Proteomes" id="UP000199657"/>
    </source>
</evidence>